<dbReference type="InterPro" id="IPR019557">
    <property type="entry name" value="AminoTfrase-like_pln_mobile"/>
</dbReference>
<dbReference type="AlphaFoldDB" id="A0AAV0IWE6"/>
<sequence>MHFNGIQIDCQLITALAERWRKETHCFNFREGEATSTLKDVAILTHMPIDGKPVCVSDQPLRIVTVCPVGSISSTVIWE</sequence>
<organism evidence="2 3">
    <name type="scientific">Linum tenue</name>
    <dbReference type="NCBI Taxonomy" id="586396"/>
    <lineage>
        <taxon>Eukaryota</taxon>
        <taxon>Viridiplantae</taxon>
        <taxon>Streptophyta</taxon>
        <taxon>Embryophyta</taxon>
        <taxon>Tracheophyta</taxon>
        <taxon>Spermatophyta</taxon>
        <taxon>Magnoliopsida</taxon>
        <taxon>eudicotyledons</taxon>
        <taxon>Gunneridae</taxon>
        <taxon>Pentapetalae</taxon>
        <taxon>rosids</taxon>
        <taxon>fabids</taxon>
        <taxon>Malpighiales</taxon>
        <taxon>Linaceae</taxon>
        <taxon>Linum</taxon>
    </lineage>
</organism>
<dbReference type="GO" id="GO:0010073">
    <property type="term" value="P:meristem maintenance"/>
    <property type="evidence" value="ECO:0007669"/>
    <property type="project" value="InterPro"/>
</dbReference>
<dbReference type="Proteomes" id="UP001154282">
    <property type="component" value="Unassembled WGS sequence"/>
</dbReference>
<dbReference type="PANTHER" id="PTHR46033">
    <property type="entry name" value="PROTEIN MAIN-LIKE 2"/>
    <property type="match status" value="1"/>
</dbReference>
<dbReference type="InterPro" id="IPR044824">
    <property type="entry name" value="MAIN-like"/>
</dbReference>
<protein>
    <recommendedName>
        <fullName evidence="1">Aminotransferase-like plant mobile domain-containing protein</fullName>
    </recommendedName>
</protein>
<evidence type="ECO:0000313" key="3">
    <source>
        <dbReference type="Proteomes" id="UP001154282"/>
    </source>
</evidence>
<dbReference type="Pfam" id="PF10536">
    <property type="entry name" value="PMD"/>
    <property type="match status" value="1"/>
</dbReference>
<dbReference type="PANTHER" id="PTHR46033:SF8">
    <property type="entry name" value="PROTEIN MAINTENANCE OF MERISTEMS-LIKE"/>
    <property type="match status" value="1"/>
</dbReference>
<proteinExistence type="predicted"/>
<accession>A0AAV0IWE6</accession>
<name>A0AAV0IWE6_9ROSI</name>
<keyword evidence="3" id="KW-1185">Reference proteome</keyword>
<gene>
    <name evidence="2" type="ORF">LITE_LOCUS11013</name>
</gene>
<evidence type="ECO:0000259" key="1">
    <source>
        <dbReference type="Pfam" id="PF10536"/>
    </source>
</evidence>
<reference evidence="2" key="1">
    <citation type="submission" date="2022-08" db="EMBL/GenBank/DDBJ databases">
        <authorList>
            <person name="Gutierrez-Valencia J."/>
        </authorList>
    </citation>
    <scope>NUCLEOTIDE SEQUENCE</scope>
</reference>
<comment type="caution">
    <text evidence="2">The sequence shown here is derived from an EMBL/GenBank/DDBJ whole genome shotgun (WGS) entry which is preliminary data.</text>
</comment>
<dbReference type="EMBL" id="CAMGYJ010000004">
    <property type="protein sequence ID" value="CAI0401019.1"/>
    <property type="molecule type" value="Genomic_DNA"/>
</dbReference>
<evidence type="ECO:0000313" key="2">
    <source>
        <dbReference type="EMBL" id="CAI0401019.1"/>
    </source>
</evidence>
<feature type="domain" description="Aminotransferase-like plant mobile" evidence="1">
    <location>
        <begin position="6"/>
        <end position="57"/>
    </location>
</feature>